<keyword evidence="8" id="KW-0812">Transmembrane</keyword>
<dbReference type="Proteomes" id="UP000001683">
    <property type="component" value="Chromosome"/>
</dbReference>
<feature type="domain" description="Spore germination protein N-terminal" evidence="10">
    <location>
        <begin position="37"/>
        <end position="219"/>
    </location>
</feature>
<dbReference type="EMBL" id="CP001034">
    <property type="protein sequence ID" value="ACB84197.1"/>
    <property type="molecule type" value="Genomic_DNA"/>
</dbReference>
<keyword evidence="7" id="KW-0449">Lipoprotein</keyword>
<evidence type="ECO:0000256" key="4">
    <source>
        <dbReference type="ARBA" id="ARBA00022729"/>
    </source>
</evidence>
<dbReference type="RefSeq" id="WP_012447082.1">
    <property type="nucleotide sequence ID" value="NC_010718.1"/>
</dbReference>
<reference evidence="11 12" key="1">
    <citation type="submission" date="2008-04" db="EMBL/GenBank/DDBJ databases">
        <title>Complete sequence of chromosome of Natranaerobius thermophilus JW/NM-WN-LF.</title>
        <authorList>
            <consortium name="US DOE Joint Genome Institute"/>
            <person name="Copeland A."/>
            <person name="Lucas S."/>
            <person name="Lapidus A."/>
            <person name="Glavina del Rio T."/>
            <person name="Dalin E."/>
            <person name="Tice H."/>
            <person name="Bruce D."/>
            <person name="Goodwin L."/>
            <person name="Pitluck S."/>
            <person name="Chertkov O."/>
            <person name="Brettin T."/>
            <person name="Detter J.C."/>
            <person name="Han C."/>
            <person name="Kuske C.R."/>
            <person name="Schmutz J."/>
            <person name="Larimer F."/>
            <person name="Land M."/>
            <person name="Hauser L."/>
            <person name="Kyrpides N."/>
            <person name="Lykidis A."/>
            <person name="Mesbah N.M."/>
            <person name="Wiegel J."/>
        </authorList>
    </citation>
    <scope>NUCLEOTIDE SEQUENCE [LARGE SCALE GENOMIC DNA]</scope>
    <source>
        <strain evidence="12">ATCC BAA-1301 / DSM 18059 / JW/NM-WN-LF</strain>
    </source>
</reference>
<sequence length="419" mass="47356">MKLINNNLSKQNKKSSKLVILMTIITVIPLIITGCWDRNEPENRAFVLATGFDYDEDQDLYEITVQVADPTGIEGGNGLGGGGGNDGPNVGVMSAKGRTPYHAAKNLQLHMTREPFFTHNKLLIISEDLARRGIGPVLDYFDRERETRLIAFPAILPEEHDITQLFRTELPFETYIGEGIERQIILSVFERSVFPSRSLIESFNVLSMPGRETVIGKIDLGDQEEEDILGEEDVVRGTTRLEGGAVFKGDQMQGWFDIEETRGWFWIHGNVDNAIKVINCPVHDTHPISIEIFESESHVNPIITEEGDYQIDIKISADGRIQDQTCPQGYEEEGELIDSIENRTATAIKNEIKSSIERAHQHESDVFGFGNVFYRKKPDVWDGIKHEWQEEIFTDLAVNVDVEFELRRAGLVTDPLIRD</sequence>
<evidence type="ECO:0000256" key="3">
    <source>
        <dbReference type="ARBA" id="ARBA00022544"/>
    </source>
</evidence>
<comment type="subcellular location">
    <subcellularLocation>
        <location evidence="1">Membrane</location>
        <topology evidence="1">Lipid-anchor</topology>
    </subcellularLocation>
</comment>
<dbReference type="HOGENOM" id="CLU_051140_0_2_9"/>
<organism evidence="11 12">
    <name type="scientific">Natranaerobius thermophilus (strain ATCC BAA-1301 / DSM 18059 / JW/NM-WN-LF)</name>
    <dbReference type="NCBI Taxonomy" id="457570"/>
    <lineage>
        <taxon>Bacteria</taxon>
        <taxon>Bacillati</taxon>
        <taxon>Bacillota</taxon>
        <taxon>Clostridia</taxon>
        <taxon>Natranaerobiales</taxon>
        <taxon>Natranaerobiaceae</taxon>
        <taxon>Natranaerobius</taxon>
    </lineage>
</organism>
<dbReference type="GO" id="GO:0009847">
    <property type="term" value="P:spore germination"/>
    <property type="evidence" value="ECO:0007669"/>
    <property type="project" value="InterPro"/>
</dbReference>
<dbReference type="Pfam" id="PF25198">
    <property type="entry name" value="Spore_GerAC_N"/>
    <property type="match status" value="1"/>
</dbReference>
<reference evidence="11 12" key="2">
    <citation type="journal article" date="2011" name="J. Bacteriol.">
        <title>Complete genome sequence of the anaerobic, halophilic alkalithermophile Natranaerobius thermophilus JW/NM-WN-LF.</title>
        <authorList>
            <person name="Zhao B."/>
            <person name="Mesbah N.M."/>
            <person name="Dalin E."/>
            <person name="Goodwin L."/>
            <person name="Nolan M."/>
            <person name="Pitluck S."/>
            <person name="Chertkov O."/>
            <person name="Brettin T.S."/>
            <person name="Han J."/>
            <person name="Larimer F.W."/>
            <person name="Land M.L."/>
            <person name="Hauser L."/>
            <person name="Kyrpides N."/>
            <person name="Wiegel J."/>
        </authorList>
    </citation>
    <scope>NUCLEOTIDE SEQUENCE [LARGE SCALE GENOMIC DNA]</scope>
    <source>
        <strain evidence="12">ATCC BAA-1301 / DSM 18059 / JW/NM-WN-LF</strain>
    </source>
</reference>
<evidence type="ECO:0000313" key="11">
    <source>
        <dbReference type="EMBL" id="ACB84197.1"/>
    </source>
</evidence>
<keyword evidence="4" id="KW-0732">Signal</keyword>
<dbReference type="InterPro" id="IPR038501">
    <property type="entry name" value="Spore_GerAC_C_sf"/>
</dbReference>
<dbReference type="GO" id="GO:0016020">
    <property type="term" value="C:membrane"/>
    <property type="evidence" value="ECO:0007669"/>
    <property type="project" value="UniProtKB-SubCell"/>
</dbReference>
<keyword evidence="3" id="KW-0309">Germination</keyword>
<evidence type="ECO:0000256" key="1">
    <source>
        <dbReference type="ARBA" id="ARBA00004635"/>
    </source>
</evidence>
<evidence type="ECO:0000256" key="5">
    <source>
        <dbReference type="ARBA" id="ARBA00023136"/>
    </source>
</evidence>
<evidence type="ECO:0000259" key="10">
    <source>
        <dbReference type="Pfam" id="PF25198"/>
    </source>
</evidence>
<accession>B2A6R4</accession>
<keyword evidence="12" id="KW-1185">Reference proteome</keyword>
<dbReference type="AlphaFoldDB" id="B2A6R4"/>
<evidence type="ECO:0000259" key="9">
    <source>
        <dbReference type="Pfam" id="PF05504"/>
    </source>
</evidence>
<keyword evidence="6" id="KW-0564">Palmitate</keyword>
<proteinExistence type="inferred from homology"/>
<name>B2A6R4_NATTJ</name>
<dbReference type="Pfam" id="PF05504">
    <property type="entry name" value="Spore_GerAC"/>
    <property type="match status" value="1"/>
</dbReference>
<dbReference type="STRING" id="457570.Nther_0602"/>
<evidence type="ECO:0000256" key="2">
    <source>
        <dbReference type="ARBA" id="ARBA00007886"/>
    </source>
</evidence>
<keyword evidence="5 8" id="KW-0472">Membrane</keyword>
<dbReference type="PROSITE" id="PS51257">
    <property type="entry name" value="PROKAR_LIPOPROTEIN"/>
    <property type="match status" value="1"/>
</dbReference>
<evidence type="ECO:0000313" key="12">
    <source>
        <dbReference type="Proteomes" id="UP000001683"/>
    </source>
</evidence>
<evidence type="ECO:0000256" key="7">
    <source>
        <dbReference type="ARBA" id="ARBA00023288"/>
    </source>
</evidence>
<dbReference type="PANTHER" id="PTHR35789">
    <property type="entry name" value="SPORE GERMINATION PROTEIN B3"/>
    <property type="match status" value="1"/>
</dbReference>
<dbReference type="eggNOG" id="ENOG502Z9N7">
    <property type="taxonomic scope" value="Bacteria"/>
</dbReference>
<dbReference type="OrthoDB" id="9816067at2"/>
<comment type="similarity">
    <text evidence="2">Belongs to the GerABKC lipoprotein family.</text>
</comment>
<evidence type="ECO:0000256" key="8">
    <source>
        <dbReference type="SAM" id="Phobius"/>
    </source>
</evidence>
<feature type="transmembrane region" description="Helical" evidence="8">
    <location>
        <begin position="18"/>
        <end position="36"/>
    </location>
</feature>
<dbReference type="InterPro" id="IPR057336">
    <property type="entry name" value="GerAC_N"/>
</dbReference>
<dbReference type="KEGG" id="nth:Nther_0602"/>
<feature type="domain" description="Spore germination GerAC-like C-terminal" evidence="9">
    <location>
        <begin position="242"/>
        <end position="410"/>
    </location>
</feature>
<dbReference type="InParanoid" id="B2A6R4"/>
<dbReference type="InterPro" id="IPR046953">
    <property type="entry name" value="Spore_GerAC-like_C"/>
</dbReference>
<dbReference type="Gene3D" id="3.30.300.210">
    <property type="entry name" value="Nutrient germinant receptor protein C, domain 3"/>
    <property type="match status" value="1"/>
</dbReference>
<protein>
    <submittedName>
        <fullName evidence="11">Germination protein, Ger(X)C family</fullName>
    </submittedName>
</protein>
<gene>
    <name evidence="11" type="ordered locus">Nther_0602</name>
</gene>
<dbReference type="NCBIfam" id="TIGR02887">
    <property type="entry name" value="spore_ger_x_C"/>
    <property type="match status" value="1"/>
</dbReference>
<dbReference type="InterPro" id="IPR008844">
    <property type="entry name" value="Spore_GerAC-like"/>
</dbReference>
<keyword evidence="8" id="KW-1133">Transmembrane helix</keyword>
<dbReference type="PANTHER" id="PTHR35789:SF1">
    <property type="entry name" value="SPORE GERMINATION PROTEIN B3"/>
    <property type="match status" value="1"/>
</dbReference>
<evidence type="ECO:0000256" key="6">
    <source>
        <dbReference type="ARBA" id="ARBA00023139"/>
    </source>
</evidence>